<name>A0A5J4VRS4_9EUKA</name>
<evidence type="ECO:0008006" key="4">
    <source>
        <dbReference type="Google" id="ProtNLM"/>
    </source>
</evidence>
<dbReference type="InterPro" id="IPR011050">
    <property type="entry name" value="Pectin_lyase_fold/virulence"/>
</dbReference>
<dbReference type="SUPFAM" id="SSF51126">
    <property type="entry name" value="Pectin lyase-like"/>
    <property type="match status" value="1"/>
</dbReference>
<gene>
    <name evidence="2" type="ORF">EZS28_019588</name>
</gene>
<comment type="caution">
    <text evidence="2">The sequence shown here is derived from an EMBL/GenBank/DDBJ whole genome shotgun (WGS) entry which is preliminary data.</text>
</comment>
<sequence>MSIILVLALIAAASSSDKLKNNKITQQITVFGQSNSPCIWQISKNFAQIDVQSGKSPNISLALEQECNDGYEITLIDAEHIETITISKTVLVQISGQNTTSGKRMIIGGLSENSGEGEYIIRIDSASTGDIIVQNIEMREWNGGFIRCDGGKSVALRENVLIGGGSIVHNTDGILDISNCEFIGDGINILIDPFIIVMKGSINIINSYFRKGLFKGESDGCIVCCGTSTSCTIDGCEFIENKYDIGSSAVSVTTETCQMLTIKGTSNKRTKFYGLDSNNPIKGNFIKTVSSKIRSAITVQSQSSDNSGIRYLRFSECIFTNNKEFIVIGLKIW</sequence>
<accession>A0A5J4VRS4</accession>
<reference evidence="2 3" key="1">
    <citation type="submission" date="2019-03" db="EMBL/GenBank/DDBJ databases">
        <title>Single cell metagenomics reveals metabolic interactions within the superorganism composed of flagellate Streblomastix strix and complex community of Bacteroidetes bacteria on its surface.</title>
        <authorList>
            <person name="Treitli S.C."/>
            <person name="Kolisko M."/>
            <person name="Husnik F."/>
            <person name="Keeling P."/>
            <person name="Hampl V."/>
        </authorList>
    </citation>
    <scope>NUCLEOTIDE SEQUENCE [LARGE SCALE GENOMIC DNA]</scope>
    <source>
        <strain evidence="2">ST1C</strain>
    </source>
</reference>
<dbReference type="AlphaFoldDB" id="A0A5J4VRS4"/>
<feature type="chain" id="PRO_5023864438" description="Right handed beta helix domain-containing protein" evidence="1">
    <location>
        <begin position="17"/>
        <end position="333"/>
    </location>
</feature>
<feature type="signal peptide" evidence="1">
    <location>
        <begin position="1"/>
        <end position="16"/>
    </location>
</feature>
<dbReference type="Proteomes" id="UP000324800">
    <property type="component" value="Unassembled WGS sequence"/>
</dbReference>
<protein>
    <recommendedName>
        <fullName evidence="4">Right handed beta helix domain-containing protein</fullName>
    </recommendedName>
</protein>
<organism evidence="2 3">
    <name type="scientific">Streblomastix strix</name>
    <dbReference type="NCBI Taxonomy" id="222440"/>
    <lineage>
        <taxon>Eukaryota</taxon>
        <taxon>Metamonada</taxon>
        <taxon>Preaxostyla</taxon>
        <taxon>Oxymonadida</taxon>
        <taxon>Streblomastigidae</taxon>
        <taxon>Streblomastix</taxon>
    </lineage>
</organism>
<evidence type="ECO:0000256" key="1">
    <source>
        <dbReference type="SAM" id="SignalP"/>
    </source>
</evidence>
<dbReference type="EMBL" id="SNRW01005531">
    <property type="protein sequence ID" value="KAA6384886.1"/>
    <property type="molecule type" value="Genomic_DNA"/>
</dbReference>
<proteinExistence type="predicted"/>
<evidence type="ECO:0000313" key="3">
    <source>
        <dbReference type="Proteomes" id="UP000324800"/>
    </source>
</evidence>
<evidence type="ECO:0000313" key="2">
    <source>
        <dbReference type="EMBL" id="KAA6384886.1"/>
    </source>
</evidence>
<keyword evidence="1" id="KW-0732">Signal</keyword>